<dbReference type="AlphaFoldDB" id="A0A7Z8KQW0"/>
<dbReference type="GO" id="GO:0003676">
    <property type="term" value="F:nucleic acid binding"/>
    <property type="evidence" value="ECO:0007669"/>
    <property type="project" value="InterPro"/>
</dbReference>
<dbReference type="EMBL" id="VIAQ01000006">
    <property type="protein sequence ID" value="TQD28433.1"/>
    <property type="molecule type" value="Genomic_DNA"/>
</dbReference>
<dbReference type="Proteomes" id="UP000319335">
    <property type="component" value="Unassembled WGS sequence"/>
</dbReference>
<evidence type="ECO:0000313" key="4">
    <source>
        <dbReference type="Proteomes" id="UP000319335"/>
    </source>
</evidence>
<dbReference type="InterPro" id="IPR012337">
    <property type="entry name" value="RNaseH-like_sf"/>
</dbReference>
<dbReference type="Pfam" id="PF13456">
    <property type="entry name" value="RVT_3"/>
    <property type="match status" value="1"/>
</dbReference>
<reference evidence="3 4" key="1">
    <citation type="submission" date="2019-06" db="EMBL/GenBank/DDBJ databases">
        <title>Draft genome sequence of Methanolobus vulcani B1d.</title>
        <authorList>
            <person name="Creighbaum A.J."/>
            <person name="Ticak T."/>
            <person name="Hariraju D."/>
            <person name="Arivett B.A."/>
            <person name="Ferguson D.J.Jr."/>
        </authorList>
    </citation>
    <scope>NUCLEOTIDE SEQUENCE [LARGE SCALE GENOMIC DNA]</scope>
    <source>
        <strain evidence="3 4">B1d</strain>
    </source>
</reference>
<gene>
    <name evidence="3" type="ORF">FKV42_01885</name>
</gene>
<organism evidence="3 4">
    <name type="scientific">Methanolobus vulcani</name>
    <dbReference type="NCBI Taxonomy" id="38026"/>
    <lineage>
        <taxon>Archaea</taxon>
        <taxon>Methanobacteriati</taxon>
        <taxon>Methanobacteriota</taxon>
        <taxon>Stenosarchaea group</taxon>
        <taxon>Methanomicrobia</taxon>
        <taxon>Methanosarcinales</taxon>
        <taxon>Methanosarcinaceae</taxon>
        <taxon>Methanolobus</taxon>
    </lineage>
</organism>
<feature type="domain" description="RNase H type-1" evidence="2">
    <location>
        <begin position="1"/>
        <end position="139"/>
    </location>
</feature>
<protein>
    <submittedName>
        <fullName evidence="3">Ribonuclease HI family protein</fullName>
    </submittedName>
</protein>
<evidence type="ECO:0000256" key="1">
    <source>
        <dbReference type="SAM" id="MobiDB-lite"/>
    </source>
</evidence>
<evidence type="ECO:0000313" key="3">
    <source>
        <dbReference type="EMBL" id="TQD28433.1"/>
    </source>
</evidence>
<dbReference type="RefSeq" id="WP_154808539.1">
    <property type="nucleotide sequence ID" value="NZ_VIAQ01000006.1"/>
</dbReference>
<sequence>MDTLNFDGSCDPNPGGIMGFGWIINWSSDKKPTEGSKEKKPSKSNTNNVAEYTALKEGINNYLKLGGKGPLHVHGDSKLVISQMSGKWKVNNENLAKIKEETDSIIKKHNLKVKFTWVPREQNSIADRLALPKSRRNKVSKSDSKTEPKASSVKPENRKFVADVNSSSVSSKLRLQINEFNTSPSPGFKSFAQLKVGGFDSFSRKKLETLQKEAGSKASAISKKEFPNNSGQQASALRWMLRGLSTDLAIRKVKVDIELSKKRKK</sequence>
<evidence type="ECO:0000259" key="2">
    <source>
        <dbReference type="PROSITE" id="PS50879"/>
    </source>
</evidence>
<feature type="region of interest" description="Disordered" evidence="1">
    <location>
        <begin position="130"/>
        <end position="157"/>
    </location>
</feature>
<dbReference type="PANTHER" id="PTHR46387">
    <property type="entry name" value="POLYNUCLEOTIDYL TRANSFERASE, RIBONUCLEASE H-LIKE SUPERFAMILY PROTEIN"/>
    <property type="match status" value="1"/>
</dbReference>
<proteinExistence type="predicted"/>
<keyword evidence="4" id="KW-1185">Reference proteome</keyword>
<accession>A0A7Z8KQW0</accession>
<dbReference type="SUPFAM" id="SSF53098">
    <property type="entry name" value="Ribonuclease H-like"/>
    <property type="match status" value="1"/>
</dbReference>
<dbReference type="PROSITE" id="PS50879">
    <property type="entry name" value="RNASE_H_1"/>
    <property type="match status" value="1"/>
</dbReference>
<name>A0A7Z8KQW0_9EURY</name>
<dbReference type="InterPro" id="IPR002156">
    <property type="entry name" value="RNaseH_domain"/>
</dbReference>
<dbReference type="InterPro" id="IPR036397">
    <property type="entry name" value="RNaseH_sf"/>
</dbReference>
<dbReference type="PANTHER" id="PTHR46387:SF2">
    <property type="entry name" value="RIBONUCLEASE HI"/>
    <property type="match status" value="1"/>
</dbReference>
<comment type="caution">
    <text evidence="3">The sequence shown here is derived from an EMBL/GenBank/DDBJ whole genome shotgun (WGS) entry which is preliminary data.</text>
</comment>
<dbReference type="CDD" id="cd09279">
    <property type="entry name" value="RNase_HI_like"/>
    <property type="match status" value="1"/>
</dbReference>
<dbReference type="Gene3D" id="3.30.420.10">
    <property type="entry name" value="Ribonuclease H-like superfamily/Ribonuclease H"/>
    <property type="match status" value="1"/>
</dbReference>
<dbReference type="OrthoDB" id="52651at2157"/>
<dbReference type="GO" id="GO:0004523">
    <property type="term" value="F:RNA-DNA hybrid ribonuclease activity"/>
    <property type="evidence" value="ECO:0007669"/>
    <property type="project" value="InterPro"/>
</dbReference>